<proteinExistence type="predicted"/>
<dbReference type="PRINTS" id="PR00598">
    <property type="entry name" value="HTHMARR"/>
</dbReference>
<accession>A0ABS4G4V9</accession>
<dbReference type="PANTHER" id="PTHR42756">
    <property type="entry name" value="TRANSCRIPTIONAL REGULATOR, MARR"/>
    <property type="match status" value="1"/>
</dbReference>
<organism evidence="5 6">
    <name type="scientific">Youngiibacter multivorans</name>
    <dbReference type="NCBI Taxonomy" id="937251"/>
    <lineage>
        <taxon>Bacteria</taxon>
        <taxon>Bacillati</taxon>
        <taxon>Bacillota</taxon>
        <taxon>Clostridia</taxon>
        <taxon>Eubacteriales</taxon>
        <taxon>Clostridiaceae</taxon>
        <taxon>Youngiibacter</taxon>
    </lineage>
</organism>
<reference evidence="5 6" key="1">
    <citation type="submission" date="2021-03" db="EMBL/GenBank/DDBJ databases">
        <title>Genomic Encyclopedia of Type Strains, Phase IV (KMG-IV): sequencing the most valuable type-strain genomes for metagenomic binning, comparative biology and taxonomic classification.</title>
        <authorList>
            <person name="Goeker M."/>
        </authorList>
    </citation>
    <scope>NUCLEOTIDE SEQUENCE [LARGE SCALE GENOMIC DNA]</scope>
    <source>
        <strain evidence="5 6">DSM 6139</strain>
    </source>
</reference>
<dbReference type="Gene3D" id="1.10.10.10">
    <property type="entry name" value="Winged helix-like DNA-binding domain superfamily/Winged helix DNA-binding domain"/>
    <property type="match status" value="1"/>
</dbReference>
<dbReference type="Pfam" id="PF01047">
    <property type="entry name" value="MarR"/>
    <property type="match status" value="1"/>
</dbReference>
<evidence type="ECO:0000313" key="5">
    <source>
        <dbReference type="EMBL" id="MBP1919582.1"/>
    </source>
</evidence>
<dbReference type="PROSITE" id="PS50995">
    <property type="entry name" value="HTH_MARR_2"/>
    <property type="match status" value="1"/>
</dbReference>
<dbReference type="SMART" id="SM00347">
    <property type="entry name" value="HTH_MARR"/>
    <property type="match status" value="1"/>
</dbReference>
<comment type="caution">
    <text evidence="5">The sequence shown here is derived from an EMBL/GenBank/DDBJ whole genome shotgun (WGS) entry which is preliminary data.</text>
</comment>
<gene>
    <name evidence="5" type="ORF">J2Z34_002071</name>
</gene>
<evidence type="ECO:0000259" key="4">
    <source>
        <dbReference type="PROSITE" id="PS50995"/>
    </source>
</evidence>
<dbReference type="PANTHER" id="PTHR42756:SF1">
    <property type="entry name" value="TRANSCRIPTIONAL REPRESSOR OF EMRAB OPERON"/>
    <property type="match status" value="1"/>
</dbReference>
<evidence type="ECO:0000256" key="1">
    <source>
        <dbReference type="ARBA" id="ARBA00023015"/>
    </source>
</evidence>
<evidence type="ECO:0000256" key="3">
    <source>
        <dbReference type="ARBA" id="ARBA00023163"/>
    </source>
</evidence>
<dbReference type="SUPFAM" id="SSF46785">
    <property type="entry name" value="Winged helix' DNA-binding domain"/>
    <property type="match status" value="1"/>
</dbReference>
<dbReference type="EMBL" id="JAGGKC010000016">
    <property type="protein sequence ID" value="MBP1919582.1"/>
    <property type="molecule type" value="Genomic_DNA"/>
</dbReference>
<dbReference type="GO" id="GO:0003677">
    <property type="term" value="F:DNA binding"/>
    <property type="evidence" value="ECO:0007669"/>
    <property type="project" value="UniProtKB-KW"/>
</dbReference>
<dbReference type="CDD" id="cd00090">
    <property type="entry name" value="HTH_ARSR"/>
    <property type="match status" value="1"/>
</dbReference>
<dbReference type="InterPro" id="IPR000835">
    <property type="entry name" value="HTH_MarR-typ"/>
</dbReference>
<dbReference type="InterPro" id="IPR036388">
    <property type="entry name" value="WH-like_DNA-bd_sf"/>
</dbReference>
<evidence type="ECO:0000256" key="2">
    <source>
        <dbReference type="ARBA" id="ARBA00023125"/>
    </source>
</evidence>
<protein>
    <submittedName>
        <fullName evidence="5">DNA-binding MarR family transcriptional regulator</fullName>
    </submittedName>
</protein>
<dbReference type="InterPro" id="IPR011991">
    <property type="entry name" value="ArsR-like_HTH"/>
</dbReference>
<dbReference type="InterPro" id="IPR036390">
    <property type="entry name" value="WH_DNA-bd_sf"/>
</dbReference>
<keyword evidence="3" id="KW-0804">Transcription</keyword>
<feature type="domain" description="HTH marR-type" evidence="4">
    <location>
        <begin position="10"/>
        <end position="139"/>
    </location>
</feature>
<keyword evidence="6" id="KW-1185">Reference proteome</keyword>
<keyword evidence="1" id="KW-0805">Transcription regulation</keyword>
<keyword evidence="2 5" id="KW-0238">DNA-binding</keyword>
<evidence type="ECO:0000313" key="6">
    <source>
        <dbReference type="Proteomes" id="UP001519271"/>
    </source>
</evidence>
<name>A0ABS4G4V9_9CLOT</name>
<dbReference type="RefSeq" id="WP_209459777.1">
    <property type="nucleotide sequence ID" value="NZ_JAGGKC010000016.1"/>
</dbReference>
<sequence>MVHSADSFRLAMLIREIYSLSMHSVDECLKESGLTHQQVIVVKLLAHNGTMTVSDLCRLMSLSKGTVSGILTRLADRGYIEKYKKEDDLRNTYVRFTTMGRDFALEFREQMTSSFDGLFSESSEEDLVEIEASLRKLASMLNKTKKE</sequence>
<dbReference type="Proteomes" id="UP001519271">
    <property type="component" value="Unassembled WGS sequence"/>
</dbReference>